<dbReference type="AlphaFoldDB" id="A0AAW2ZLF9"/>
<dbReference type="GO" id="GO:0004017">
    <property type="term" value="F:AMP kinase activity"/>
    <property type="evidence" value="ECO:0007669"/>
    <property type="project" value="InterPro"/>
</dbReference>
<dbReference type="EMBL" id="JAOPGA020001708">
    <property type="protein sequence ID" value="KAL0490661.1"/>
    <property type="molecule type" value="Genomic_DNA"/>
</dbReference>
<sequence>MGRNFIFFGPPGSGKGTQASTFSKEYGLCHLSTGDALREAIRNGSEMGKKAEEKMKSGGLVSDDIVTGIIRENLVTPACKNGFILDGFPRTLPQADSLDTMLKKNNKSLEHVIVLGVEDDVVVKRISGRLSHPASGRIYNKYFRPPKVEGKDDVTGEPLTQRDDDNETAIKTRLDAYHKYADSLIKYYDGKGLVRKVNAQQPINTVYNQVKKYFDN</sequence>
<dbReference type="FunFam" id="3.40.50.300:FF:000106">
    <property type="entry name" value="Adenylate kinase mitochondrial"/>
    <property type="match status" value="1"/>
</dbReference>
<gene>
    <name evidence="6" type="ORF">AKO1_003959</name>
</gene>
<evidence type="ECO:0000256" key="4">
    <source>
        <dbReference type="RuleBase" id="RU003330"/>
    </source>
</evidence>
<evidence type="ECO:0000313" key="7">
    <source>
        <dbReference type="Proteomes" id="UP001431209"/>
    </source>
</evidence>
<protein>
    <submittedName>
        <fullName evidence="6">Adenylate kinase</fullName>
    </submittedName>
</protein>
<dbReference type="PROSITE" id="PS00113">
    <property type="entry name" value="ADENYLATE_KINASE"/>
    <property type="match status" value="1"/>
</dbReference>
<evidence type="ECO:0000256" key="3">
    <source>
        <dbReference type="ARBA" id="ARBA00022777"/>
    </source>
</evidence>
<dbReference type="NCBIfam" id="NF001381">
    <property type="entry name" value="PRK00279.1-3"/>
    <property type="match status" value="1"/>
</dbReference>
<reference evidence="6 7" key="1">
    <citation type="submission" date="2024-03" db="EMBL/GenBank/DDBJ databases">
        <title>The Acrasis kona genome and developmental transcriptomes reveal deep origins of eukaryotic multicellular pathways.</title>
        <authorList>
            <person name="Sheikh S."/>
            <person name="Fu C.-J."/>
            <person name="Brown M.W."/>
            <person name="Baldauf S.L."/>
        </authorList>
    </citation>
    <scope>NUCLEOTIDE SEQUENCE [LARGE SCALE GENOMIC DNA]</scope>
    <source>
        <strain evidence="6 7">ATCC MYA-3509</strain>
    </source>
</reference>
<dbReference type="InterPro" id="IPR033690">
    <property type="entry name" value="Adenylat_kinase_CS"/>
</dbReference>
<keyword evidence="7" id="KW-1185">Reference proteome</keyword>
<keyword evidence="3 4" id="KW-0418">Kinase</keyword>
<dbReference type="HAMAP" id="MF_00235">
    <property type="entry name" value="Adenylate_kinase_Adk"/>
    <property type="match status" value="1"/>
</dbReference>
<dbReference type="InterPro" id="IPR027417">
    <property type="entry name" value="P-loop_NTPase"/>
</dbReference>
<evidence type="ECO:0000256" key="1">
    <source>
        <dbReference type="ARBA" id="ARBA00022679"/>
    </source>
</evidence>
<dbReference type="GO" id="GO:0005524">
    <property type="term" value="F:ATP binding"/>
    <property type="evidence" value="ECO:0007669"/>
    <property type="project" value="InterPro"/>
</dbReference>
<organism evidence="6 7">
    <name type="scientific">Acrasis kona</name>
    <dbReference type="NCBI Taxonomy" id="1008807"/>
    <lineage>
        <taxon>Eukaryota</taxon>
        <taxon>Discoba</taxon>
        <taxon>Heterolobosea</taxon>
        <taxon>Tetramitia</taxon>
        <taxon>Eutetramitia</taxon>
        <taxon>Acrasidae</taxon>
        <taxon>Acrasis</taxon>
    </lineage>
</organism>
<accession>A0AAW2ZLF9</accession>
<keyword evidence="1 4" id="KW-0808">Transferase</keyword>
<dbReference type="PANTHER" id="PTHR23359">
    <property type="entry name" value="NUCLEOTIDE KINASE"/>
    <property type="match status" value="1"/>
</dbReference>
<dbReference type="InterPro" id="IPR006259">
    <property type="entry name" value="Adenyl_kin_sub"/>
</dbReference>
<keyword evidence="2" id="KW-0547">Nucleotide-binding</keyword>
<feature type="domain" description="Adenylate kinase active site lid" evidence="5">
    <location>
        <begin position="129"/>
        <end position="164"/>
    </location>
</feature>
<dbReference type="InterPro" id="IPR007862">
    <property type="entry name" value="Adenylate_kinase_lid-dom"/>
</dbReference>
<dbReference type="PRINTS" id="PR00094">
    <property type="entry name" value="ADENYLTKNASE"/>
</dbReference>
<dbReference type="Pfam" id="PF05191">
    <property type="entry name" value="ADK_lid"/>
    <property type="match status" value="1"/>
</dbReference>
<comment type="caution">
    <text evidence="6">The sequence shown here is derived from an EMBL/GenBank/DDBJ whole genome shotgun (WGS) entry which is preliminary data.</text>
</comment>
<dbReference type="Gene3D" id="3.40.50.300">
    <property type="entry name" value="P-loop containing nucleotide triphosphate hydrolases"/>
    <property type="match status" value="1"/>
</dbReference>
<name>A0AAW2ZLF9_9EUKA</name>
<evidence type="ECO:0000313" key="6">
    <source>
        <dbReference type="EMBL" id="KAL0490661.1"/>
    </source>
</evidence>
<dbReference type="Proteomes" id="UP001431209">
    <property type="component" value="Unassembled WGS sequence"/>
</dbReference>
<dbReference type="InterPro" id="IPR000850">
    <property type="entry name" value="Adenylat/UMP-CMP_kin"/>
</dbReference>
<dbReference type="SUPFAM" id="SSF52540">
    <property type="entry name" value="P-loop containing nucleoside triphosphate hydrolases"/>
    <property type="match status" value="1"/>
</dbReference>
<dbReference type="NCBIfam" id="TIGR01351">
    <property type="entry name" value="adk"/>
    <property type="match status" value="1"/>
</dbReference>
<dbReference type="CDD" id="cd01428">
    <property type="entry name" value="ADK"/>
    <property type="match status" value="1"/>
</dbReference>
<comment type="similarity">
    <text evidence="4">Belongs to the adenylate kinase family.</text>
</comment>
<dbReference type="Pfam" id="PF00406">
    <property type="entry name" value="ADK"/>
    <property type="match status" value="1"/>
</dbReference>
<proteinExistence type="inferred from homology"/>
<evidence type="ECO:0000256" key="2">
    <source>
        <dbReference type="ARBA" id="ARBA00022741"/>
    </source>
</evidence>
<evidence type="ECO:0000259" key="5">
    <source>
        <dbReference type="Pfam" id="PF05191"/>
    </source>
</evidence>